<keyword evidence="1" id="KW-0472">Membrane</keyword>
<protein>
    <submittedName>
        <fullName evidence="2">Uncharacterized protein</fullName>
    </submittedName>
</protein>
<feature type="transmembrane region" description="Helical" evidence="1">
    <location>
        <begin position="362"/>
        <end position="384"/>
    </location>
</feature>
<keyword evidence="1" id="KW-1133">Transmembrane helix</keyword>
<keyword evidence="3" id="KW-1185">Reference proteome</keyword>
<dbReference type="EMBL" id="MWQO01000017">
    <property type="protein sequence ID" value="THD10991.1"/>
    <property type="molecule type" value="Genomic_DNA"/>
</dbReference>
<evidence type="ECO:0000313" key="3">
    <source>
        <dbReference type="Proteomes" id="UP000307749"/>
    </source>
</evidence>
<dbReference type="STRING" id="993689.GCA_002077135_01999"/>
<dbReference type="Proteomes" id="UP000307749">
    <property type="component" value="Unassembled WGS sequence"/>
</dbReference>
<feature type="transmembrane region" description="Helical" evidence="1">
    <location>
        <begin position="38"/>
        <end position="60"/>
    </location>
</feature>
<reference evidence="2 3" key="1">
    <citation type="submission" date="2017-02" db="EMBL/GenBank/DDBJ databases">
        <title>Whole genome sequencing of Metallibacterium scheffleri DSM 24874 (T).</title>
        <authorList>
            <person name="Kumar S."/>
            <person name="Patil P."/>
            <person name="Patil P.B."/>
        </authorList>
    </citation>
    <scope>NUCLEOTIDE SEQUENCE [LARGE SCALE GENOMIC DNA]</scope>
    <source>
        <strain evidence="2 3">DSM 24874</strain>
    </source>
</reference>
<evidence type="ECO:0000313" key="2">
    <source>
        <dbReference type="EMBL" id="THD10991.1"/>
    </source>
</evidence>
<keyword evidence="1" id="KW-0812">Transmembrane</keyword>
<organism evidence="2 3">
    <name type="scientific">Metallibacterium scheffleri</name>
    <dbReference type="NCBI Taxonomy" id="993689"/>
    <lineage>
        <taxon>Bacteria</taxon>
        <taxon>Pseudomonadati</taxon>
        <taxon>Pseudomonadota</taxon>
        <taxon>Gammaproteobacteria</taxon>
        <taxon>Lysobacterales</taxon>
        <taxon>Rhodanobacteraceae</taxon>
        <taxon>Metallibacterium</taxon>
    </lineage>
</organism>
<feature type="transmembrane region" description="Helical" evidence="1">
    <location>
        <begin position="248"/>
        <end position="267"/>
    </location>
</feature>
<dbReference type="AlphaFoldDB" id="A0A4V3UTK6"/>
<feature type="transmembrane region" description="Helical" evidence="1">
    <location>
        <begin position="72"/>
        <end position="97"/>
    </location>
</feature>
<gene>
    <name evidence="2" type="ORF">B1806_05480</name>
</gene>
<feature type="transmembrane region" description="Helical" evidence="1">
    <location>
        <begin position="430"/>
        <end position="452"/>
    </location>
</feature>
<evidence type="ECO:0000256" key="1">
    <source>
        <dbReference type="SAM" id="Phobius"/>
    </source>
</evidence>
<feature type="transmembrane region" description="Helical" evidence="1">
    <location>
        <begin position="396"/>
        <end position="415"/>
    </location>
</feature>
<feature type="transmembrane region" description="Helical" evidence="1">
    <location>
        <begin position="328"/>
        <end position="356"/>
    </location>
</feature>
<accession>A0A4V3UTK6</accession>
<proteinExistence type="predicted"/>
<sequence length="469" mass="51495">MIHNKPWLLWTCLLLTLLVVLVTVLMPTSDSPQQTRTAAYVIGIAASFAWALVVPRLLLWHRALRHMRVPRAKAVLAGSLTLCVALLPGLPLLALMLAAKPDALALAMVCFACLAALHWATGPVWLAIGMPAAQFGGMQFLIAGSNPTVVPLLWTLDALLVVYAVLRWRELLVLDISTLPCRKLPVIMRIADGSLLAPQSIVRTLEARQIRAPMRHRFVPVDASRNPAQTLRAWLGQPFASLTAKGELLGYGSYWLMAGATFMIAAWLHWASWAVWIGVWLVIPAFMIMSFQGQSRLYVLFTLKRGGEIAELSMLPGLGTSDAVRRNLLLASFGPVVTFIGLFTASLMLPALLLAAPLKVTLGILVLGIASIGWFGCSALHILAQRADDRLDLRRIALRLALKIPLVLLVVLTLMEGSGITAGMFGEAQAIWITRALMLAWALLSAFMILRASRDWRAFQRRPHPFLQR</sequence>
<feature type="transmembrane region" description="Helical" evidence="1">
    <location>
        <begin position="7"/>
        <end position="26"/>
    </location>
</feature>
<name>A0A4V3UTK6_9GAMM</name>
<feature type="transmembrane region" description="Helical" evidence="1">
    <location>
        <begin position="273"/>
        <end position="291"/>
    </location>
</feature>
<comment type="caution">
    <text evidence="2">The sequence shown here is derived from an EMBL/GenBank/DDBJ whole genome shotgun (WGS) entry which is preliminary data.</text>
</comment>
<feature type="transmembrane region" description="Helical" evidence="1">
    <location>
        <begin position="103"/>
        <end position="128"/>
    </location>
</feature>